<dbReference type="EMBL" id="CP002859">
    <property type="protein sequence ID" value="AEI51142.1"/>
    <property type="molecule type" value="Genomic_DNA"/>
</dbReference>
<dbReference type="KEGG" id="rsi:Runsl_4829"/>
<keyword evidence="2" id="KW-1185">Reference proteome</keyword>
<proteinExistence type="predicted"/>
<evidence type="ECO:0000313" key="1">
    <source>
        <dbReference type="EMBL" id="AEI51142.1"/>
    </source>
</evidence>
<dbReference type="NCBIfam" id="NF045639">
    <property type="entry name" value="GCX_COOH"/>
    <property type="match status" value="1"/>
</dbReference>
<evidence type="ECO:0008006" key="3">
    <source>
        <dbReference type="Google" id="ProtNLM"/>
    </source>
</evidence>
<dbReference type="AlphaFoldDB" id="A0A7U3ZPT1"/>
<gene>
    <name evidence="1" type="ordered locus">Runsl_4829</name>
</gene>
<name>A0A7U3ZPT1_RUNSL</name>
<reference evidence="2" key="1">
    <citation type="submission" date="2011-06" db="EMBL/GenBank/DDBJ databases">
        <title>The complete genome of chromosome of Runella slithyformis DSM 19594.</title>
        <authorList>
            <consortium name="US DOE Joint Genome Institute (JGI-PGF)"/>
            <person name="Lucas S."/>
            <person name="Han J."/>
            <person name="Lapidus A."/>
            <person name="Bruce D."/>
            <person name="Goodwin L."/>
            <person name="Pitluck S."/>
            <person name="Peters L."/>
            <person name="Kyrpides N."/>
            <person name="Mavromatis K."/>
            <person name="Ivanova N."/>
            <person name="Ovchinnikova G."/>
            <person name="Zhang X."/>
            <person name="Misra M."/>
            <person name="Detter J.C."/>
            <person name="Tapia R."/>
            <person name="Han C."/>
            <person name="Land M."/>
            <person name="Hauser L."/>
            <person name="Markowitz V."/>
            <person name="Cheng J.-F."/>
            <person name="Hugenholtz P."/>
            <person name="Woyke T."/>
            <person name="Wu D."/>
            <person name="Tindall B."/>
            <person name="Faehrich R."/>
            <person name="Brambilla E."/>
            <person name="Klenk H.-P."/>
            <person name="Eisen J.A."/>
        </authorList>
    </citation>
    <scope>NUCLEOTIDE SEQUENCE [LARGE SCALE GENOMIC DNA]</scope>
    <source>
        <strain evidence="2">ATCC 29530 / DSM 19594 / LMG 11500 / NCIMB 11436 / LSU 4</strain>
    </source>
</reference>
<accession>A0A7U3ZPT1</accession>
<dbReference type="InterPro" id="IPR055015">
    <property type="entry name" value="GCX_COOH"/>
</dbReference>
<sequence>MYDKFDGNCACKGVKPACLGNTIITGQVTLVSSTHQAKKVILSRGNVPAAQNIAFTAGNSIVLLPGFETQSGAAFSARIQACLQTAFAQNQTVVKSDSTATEFGTEETEQTKIKRIIFRLNKPGHVTLLLKNRQSEIVATIIDDYYQNLGTQVKYLPVARLPQGKYTVELTVNDTKITQQFAVE</sequence>
<protein>
    <recommendedName>
        <fullName evidence="3">T9SS type A sorting domain-containing protein</fullName>
    </recommendedName>
</protein>
<dbReference type="Proteomes" id="UP000000493">
    <property type="component" value="Chromosome"/>
</dbReference>
<reference evidence="1 2" key="2">
    <citation type="journal article" date="2012" name="Stand. Genomic Sci.">
        <title>Complete genome sequence of the aquatic bacterium Runella slithyformis type strain (LSU 4(T)).</title>
        <authorList>
            <person name="Copeland A."/>
            <person name="Zhang X."/>
            <person name="Misra M."/>
            <person name="Lapidus A."/>
            <person name="Nolan M."/>
            <person name="Lucas S."/>
            <person name="Deshpande S."/>
            <person name="Cheng J.F."/>
            <person name="Tapia R."/>
            <person name="Goodwin L.A."/>
            <person name="Pitluck S."/>
            <person name="Liolios K."/>
            <person name="Pagani I."/>
            <person name="Ivanova N."/>
            <person name="Mikhailova N."/>
            <person name="Pati A."/>
            <person name="Chen A."/>
            <person name="Palaniappan K."/>
            <person name="Land M."/>
            <person name="Hauser L."/>
            <person name="Pan C."/>
            <person name="Jeffries C.D."/>
            <person name="Detter J.C."/>
            <person name="Brambilla E.M."/>
            <person name="Rohde M."/>
            <person name="Djao O.D."/>
            <person name="Goker M."/>
            <person name="Sikorski J."/>
            <person name="Tindall B.J."/>
            <person name="Woyke T."/>
            <person name="Bristow J."/>
            <person name="Eisen J.A."/>
            <person name="Markowitz V."/>
            <person name="Hugenholtz P."/>
            <person name="Kyrpides N.C."/>
            <person name="Klenk H.P."/>
            <person name="Mavromatis K."/>
        </authorList>
    </citation>
    <scope>NUCLEOTIDE SEQUENCE [LARGE SCALE GENOMIC DNA]</scope>
    <source>
        <strain evidence="2">ATCC 29530 / DSM 19594 / LMG 11500 / NCIMB 11436 / LSU 4</strain>
    </source>
</reference>
<organism evidence="1 2">
    <name type="scientific">Runella slithyformis (strain ATCC 29530 / DSM 19594 / LMG 11500 / NCIMB 11436 / LSU 4)</name>
    <dbReference type="NCBI Taxonomy" id="761193"/>
    <lineage>
        <taxon>Bacteria</taxon>
        <taxon>Pseudomonadati</taxon>
        <taxon>Bacteroidota</taxon>
        <taxon>Cytophagia</taxon>
        <taxon>Cytophagales</taxon>
        <taxon>Spirosomataceae</taxon>
        <taxon>Runella</taxon>
    </lineage>
</organism>
<evidence type="ECO:0000313" key="2">
    <source>
        <dbReference type="Proteomes" id="UP000000493"/>
    </source>
</evidence>